<dbReference type="SUPFAM" id="SSF53098">
    <property type="entry name" value="Ribonuclease H-like"/>
    <property type="match status" value="1"/>
</dbReference>
<gene>
    <name evidence="2" type="ORF">NE237_021468</name>
</gene>
<name>A0A9Q0H8L3_9MAGN</name>
<dbReference type="Pfam" id="PF13456">
    <property type="entry name" value="RVT_3"/>
    <property type="match status" value="1"/>
</dbReference>
<dbReference type="InterPro" id="IPR002156">
    <property type="entry name" value="RNaseH_domain"/>
</dbReference>
<dbReference type="InterPro" id="IPR012337">
    <property type="entry name" value="RNaseH-like_sf"/>
</dbReference>
<accession>A0A9Q0H8L3</accession>
<dbReference type="InterPro" id="IPR036397">
    <property type="entry name" value="RNaseH_sf"/>
</dbReference>
<protein>
    <recommendedName>
        <fullName evidence="1">RNase H type-1 domain-containing protein</fullName>
    </recommendedName>
</protein>
<dbReference type="InterPro" id="IPR044730">
    <property type="entry name" value="RNase_H-like_dom_plant"/>
</dbReference>
<comment type="caution">
    <text evidence="2">The sequence shown here is derived from an EMBL/GenBank/DDBJ whole genome shotgun (WGS) entry which is preliminary data.</text>
</comment>
<dbReference type="PANTHER" id="PTHR47074">
    <property type="entry name" value="BNAC02G40300D PROTEIN"/>
    <property type="match status" value="1"/>
</dbReference>
<feature type="domain" description="RNase H type-1" evidence="1">
    <location>
        <begin position="105"/>
        <end position="185"/>
    </location>
</feature>
<dbReference type="EMBL" id="JAMYWD010000009">
    <property type="protein sequence ID" value="KAJ4961558.1"/>
    <property type="molecule type" value="Genomic_DNA"/>
</dbReference>
<dbReference type="CDD" id="cd06222">
    <property type="entry name" value="RNase_H_like"/>
    <property type="match status" value="1"/>
</dbReference>
<dbReference type="PANTHER" id="PTHR47074:SF11">
    <property type="entry name" value="REVERSE TRANSCRIPTASE-LIKE PROTEIN"/>
    <property type="match status" value="1"/>
</dbReference>
<reference evidence="2" key="1">
    <citation type="journal article" date="2023" name="Plant J.">
        <title>The genome of the king protea, Protea cynaroides.</title>
        <authorList>
            <person name="Chang J."/>
            <person name="Duong T.A."/>
            <person name="Schoeman C."/>
            <person name="Ma X."/>
            <person name="Roodt D."/>
            <person name="Barker N."/>
            <person name="Li Z."/>
            <person name="Van de Peer Y."/>
            <person name="Mizrachi E."/>
        </authorList>
    </citation>
    <scope>NUCLEOTIDE SEQUENCE</scope>
    <source>
        <tissue evidence="2">Young leaves</tissue>
    </source>
</reference>
<organism evidence="2 3">
    <name type="scientific">Protea cynaroides</name>
    <dbReference type="NCBI Taxonomy" id="273540"/>
    <lineage>
        <taxon>Eukaryota</taxon>
        <taxon>Viridiplantae</taxon>
        <taxon>Streptophyta</taxon>
        <taxon>Embryophyta</taxon>
        <taxon>Tracheophyta</taxon>
        <taxon>Spermatophyta</taxon>
        <taxon>Magnoliopsida</taxon>
        <taxon>Proteales</taxon>
        <taxon>Proteaceae</taxon>
        <taxon>Protea</taxon>
    </lineage>
</organism>
<proteinExistence type="predicted"/>
<dbReference type="AlphaFoldDB" id="A0A9Q0H8L3"/>
<evidence type="ECO:0000313" key="3">
    <source>
        <dbReference type="Proteomes" id="UP001141806"/>
    </source>
</evidence>
<evidence type="ECO:0000259" key="1">
    <source>
        <dbReference type="Pfam" id="PF13456"/>
    </source>
</evidence>
<dbReference type="InterPro" id="IPR052929">
    <property type="entry name" value="RNase_H-like_EbsB-rel"/>
</dbReference>
<dbReference type="GO" id="GO:0003676">
    <property type="term" value="F:nucleic acid binding"/>
    <property type="evidence" value="ECO:0007669"/>
    <property type="project" value="InterPro"/>
</dbReference>
<dbReference type="OrthoDB" id="1906820at2759"/>
<dbReference type="Proteomes" id="UP001141806">
    <property type="component" value="Unassembled WGS sequence"/>
</dbReference>
<evidence type="ECO:0000313" key="2">
    <source>
        <dbReference type="EMBL" id="KAJ4961558.1"/>
    </source>
</evidence>
<sequence length="198" mass="22046">MICLSHNGYNNCAEWSQQFLNQCHKVSSFVAFMCWSLWRARNELYFEQKYSSPIDVIWRAEKGFREYVEIEAPVPDEVPSPMARTPVRASTWSPSAPGFFTLSADATFCLAKQRSGIGYVVRDHLGQPLLAVSEVSFFHSSVVGEAFALQSGIAAALSAGYSSLKVESDNLEVINLVNGVQKDCNVYLKFVCSGYTFL</sequence>
<dbReference type="GO" id="GO:0004523">
    <property type="term" value="F:RNA-DNA hybrid ribonuclease activity"/>
    <property type="evidence" value="ECO:0007669"/>
    <property type="project" value="InterPro"/>
</dbReference>
<dbReference type="Gene3D" id="3.30.420.10">
    <property type="entry name" value="Ribonuclease H-like superfamily/Ribonuclease H"/>
    <property type="match status" value="1"/>
</dbReference>
<keyword evidence="3" id="KW-1185">Reference proteome</keyword>